<dbReference type="InterPro" id="IPR019864">
    <property type="entry name" value="Motility-assoc_ABC_GldA"/>
</dbReference>
<sequence>MSLEVKALTKIFEKQKALDQISFSAQAGQILGFLGPNGAGKSTTMKIAAGYLLPDEGDVWVQGMSVLEQPKLVSKILGYLPENNPLYLDMYVREFLKFVAGLYQLKGEYATKRIDQVVDRCGLGPEQHKKIGQLSKGYRQRVGLAKTLVHDPLVIILDEPTTGLDPNQLVEIRKLIKEISKEKTLILSTHVMQEVELLCDKVVIIHQGKIVAQDLLQNLKSTQGRVALFLETEEPLEKAWFVDLKGVKDIQWLENNSCQISTDQPQQLRKSLLQLIQEKNLSLNSLKQQEQNLEAVFHDLTGAKI</sequence>
<keyword evidence="8" id="KW-1185">Reference proteome</keyword>
<protein>
    <submittedName>
        <fullName evidence="7">Gliding motility-associated ABC transporter ATP-binding subunit GldA</fullName>
    </submittedName>
</protein>
<name>A0ABV5J158_9BACT</name>
<evidence type="ECO:0000259" key="6">
    <source>
        <dbReference type="PROSITE" id="PS50893"/>
    </source>
</evidence>
<dbReference type="RefSeq" id="WP_290246804.1">
    <property type="nucleotide sequence ID" value="NZ_JAUFQT010000001.1"/>
</dbReference>
<evidence type="ECO:0000256" key="2">
    <source>
        <dbReference type="ARBA" id="ARBA00022448"/>
    </source>
</evidence>
<evidence type="ECO:0000313" key="8">
    <source>
        <dbReference type="Proteomes" id="UP001589654"/>
    </source>
</evidence>
<comment type="similarity">
    <text evidence="1">Belongs to the ABC transporter superfamily.</text>
</comment>
<dbReference type="PROSITE" id="PS50893">
    <property type="entry name" value="ABC_TRANSPORTER_2"/>
    <property type="match status" value="1"/>
</dbReference>
<comment type="caution">
    <text evidence="7">The sequence shown here is derived from an EMBL/GenBank/DDBJ whole genome shotgun (WGS) entry which is preliminary data.</text>
</comment>
<evidence type="ECO:0000256" key="4">
    <source>
        <dbReference type="ARBA" id="ARBA00022840"/>
    </source>
</evidence>
<dbReference type="Proteomes" id="UP001589654">
    <property type="component" value="Unassembled WGS sequence"/>
</dbReference>
<dbReference type="GO" id="GO:0005524">
    <property type="term" value="F:ATP binding"/>
    <property type="evidence" value="ECO:0007669"/>
    <property type="project" value="UniProtKB-KW"/>
</dbReference>
<dbReference type="InterPro" id="IPR003439">
    <property type="entry name" value="ABC_transporter-like_ATP-bd"/>
</dbReference>
<evidence type="ECO:0000256" key="1">
    <source>
        <dbReference type="ARBA" id="ARBA00005417"/>
    </source>
</evidence>
<organism evidence="7 8">
    <name type="scientific">Echinicola jeungdonensis</name>
    <dbReference type="NCBI Taxonomy" id="709343"/>
    <lineage>
        <taxon>Bacteria</taxon>
        <taxon>Pseudomonadati</taxon>
        <taxon>Bacteroidota</taxon>
        <taxon>Cytophagia</taxon>
        <taxon>Cytophagales</taxon>
        <taxon>Cyclobacteriaceae</taxon>
        <taxon>Echinicola</taxon>
    </lineage>
</organism>
<dbReference type="SUPFAM" id="SSF52540">
    <property type="entry name" value="P-loop containing nucleoside triphosphate hydrolases"/>
    <property type="match status" value="1"/>
</dbReference>
<dbReference type="SMART" id="SM00382">
    <property type="entry name" value="AAA"/>
    <property type="match status" value="1"/>
</dbReference>
<dbReference type="InterPro" id="IPR027417">
    <property type="entry name" value="P-loop_NTPase"/>
</dbReference>
<gene>
    <name evidence="7" type="primary">gldA</name>
    <name evidence="7" type="ORF">ACFFUR_01925</name>
</gene>
<proteinExistence type="inferred from homology"/>
<feature type="domain" description="ABC transporter" evidence="6">
    <location>
        <begin position="3"/>
        <end position="232"/>
    </location>
</feature>
<reference evidence="7 8" key="1">
    <citation type="submission" date="2024-09" db="EMBL/GenBank/DDBJ databases">
        <authorList>
            <person name="Sun Q."/>
            <person name="Mori K."/>
        </authorList>
    </citation>
    <scope>NUCLEOTIDE SEQUENCE [LARGE SCALE GENOMIC DNA]</scope>
    <source>
        <strain evidence="7 8">CECT 7682</strain>
    </source>
</reference>
<accession>A0ABV5J158</accession>
<dbReference type="PANTHER" id="PTHR43335">
    <property type="entry name" value="ABC TRANSPORTER, ATP-BINDING PROTEIN"/>
    <property type="match status" value="1"/>
</dbReference>
<dbReference type="PANTHER" id="PTHR43335:SF4">
    <property type="entry name" value="ABC TRANSPORTER, ATP-BINDING PROTEIN"/>
    <property type="match status" value="1"/>
</dbReference>
<keyword evidence="2" id="KW-0813">Transport</keyword>
<evidence type="ECO:0000313" key="7">
    <source>
        <dbReference type="EMBL" id="MFB9210549.1"/>
    </source>
</evidence>
<keyword evidence="5" id="KW-0175">Coiled coil</keyword>
<dbReference type="NCBIfam" id="TIGR03522">
    <property type="entry name" value="GldA_ABC_ATP"/>
    <property type="match status" value="1"/>
</dbReference>
<evidence type="ECO:0000256" key="3">
    <source>
        <dbReference type="ARBA" id="ARBA00022741"/>
    </source>
</evidence>
<feature type="coiled-coil region" evidence="5">
    <location>
        <begin position="269"/>
        <end position="296"/>
    </location>
</feature>
<dbReference type="InterPro" id="IPR003593">
    <property type="entry name" value="AAA+_ATPase"/>
</dbReference>
<dbReference type="Gene3D" id="3.40.50.300">
    <property type="entry name" value="P-loop containing nucleotide triphosphate hydrolases"/>
    <property type="match status" value="1"/>
</dbReference>
<dbReference type="EMBL" id="JBHMEW010000008">
    <property type="protein sequence ID" value="MFB9210549.1"/>
    <property type="molecule type" value="Genomic_DNA"/>
</dbReference>
<evidence type="ECO:0000256" key="5">
    <source>
        <dbReference type="SAM" id="Coils"/>
    </source>
</evidence>
<dbReference type="Pfam" id="PF00005">
    <property type="entry name" value="ABC_tran"/>
    <property type="match status" value="1"/>
</dbReference>
<keyword evidence="3" id="KW-0547">Nucleotide-binding</keyword>
<keyword evidence="4 7" id="KW-0067">ATP-binding</keyword>